<organism evidence="1 2">
    <name type="scientific">Bacillus phage Riley</name>
    <dbReference type="NCBI Taxonomy" id="1486662"/>
    <lineage>
        <taxon>Viruses</taxon>
        <taxon>Duplodnaviria</taxon>
        <taxon>Heunggongvirae</taxon>
        <taxon>Uroviricota</taxon>
        <taxon>Caudoviricetes</taxon>
        <taxon>Herelleviridae</taxon>
        <taxon>Bastillevirinae</taxon>
        <taxon>Bequatrovirus</taxon>
        <taxon>Bequatrovirus riley</taxon>
    </lineage>
</organism>
<protein>
    <submittedName>
        <fullName evidence="1">Uncharacterized protein</fullName>
    </submittedName>
</protein>
<dbReference type="GeneID" id="20283250"/>
<keyword evidence="2" id="KW-1185">Reference proteome</keyword>
<reference evidence="1 2" key="2">
    <citation type="journal article" date="2016" name="Virology (Lond)">
        <title>Genomic characterization and comparison of seven Myoviridae bacteriophage infecting Bacillus thuringiensis.</title>
        <authorList>
            <person name="Sauder A.B."/>
            <person name="Quinn M.R."/>
            <person name="Brouillette A."/>
            <person name="Caruso S."/>
            <person name="Cresawn S."/>
            <person name="Erill I."/>
            <person name="Lewis L."/>
            <person name="Loesser-Casey K."/>
            <person name="Pate M."/>
            <person name="Scott C."/>
            <person name="Stockwell S."/>
            <person name="Temple L."/>
        </authorList>
    </citation>
    <scope>NUCLEOTIDE SEQUENCE [LARGE SCALE GENOMIC DNA]</scope>
</reference>
<evidence type="ECO:0000313" key="1">
    <source>
        <dbReference type="EMBL" id="AIF72139.1"/>
    </source>
</evidence>
<dbReference type="KEGG" id="vg:20283250"/>
<sequence length="68" mass="7916">MEMKVQQYILPITENGIKINYMTDAPSQVISNSFRLSRNVNDFIEILNELNFKINKHAPSISLNFDEK</sequence>
<dbReference type="RefSeq" id="YP_009056028.1">
    <property type="nucleotide sequence ID" value="NC_024788.1"/>
</dbReference>
<proteinExistence type="predicted"/>
<name>A0A075M0I8_9CAUD</name>
<reference evidence="2" key="1">
    <citation type="submission" date="2014-09" db="EMBL/GenBank/DDBJ databases">
        <title>Genomic characterization and comparison of seven Myoviridae bacteriophage infecting Bacillus thuringiensis.</title>
        <authorList>
            <person name="Sauder A.B."/>
            <person name="McKenzie Q.R."/>
            <person name="Temple L.M."/>
            <person name="Alexis B.K."/>
            <person name="Al-Atrache Z."/>
            <person name="Lewis L.O."/>
            <person name="Loesser-Casey K.E."/>
            <person name="Mitchell K.J."/>
        </authorList>
    </citation>
    <scope>NUCLEOTIDE SEQUENCE [LARGE SCALE GENOMIC DNA]</scope>
</reference>
<evidence type="ECO:0000313" key="2">
    <source>
        <dbReference type="Proteomes" id="UP000028561"/>
    </source>
</evidence>
<dbReference type="Proteomes" id="UP000028561">
    <property type="component" value="Segment"/>
</dbReference>
<dbReference type="EMBL" id="KJ489402">
    <property type="protein sequence ID" value="AIF72139.1"/>
    <property type="molecule type" value="Genomic_DNA"/>
</dbReference>
<accession>A0A075M0I8</accession>